<feature type="domain" description="YknX-like beta-barrel" evidence="7">
    <location>
        <begin position="395"/>
        <end position="470"/>
    </location>
</feature>
<evidence type="ECO:0000259" key="6">
    <source>
        <dbReference type="Pfam" id="PF25917"/>
    </source>
</evidence>
<dbReference type="InterPro" id="IPR050465">
    <property type="entry name" value="UPF0194_transport"/>
</dbReference>
<feature type="coiled-coil region" evidence="3">
    <location>
        <begin position="334"/>
        <end position="361"/>
    </location>
</feature>
<accession>A0A8J6M528</accession>
<comment type="subcellular location">
    <subcellularLocation>
        <location evidence="1">Cell envelope</location>
    </subcellularLocation>
</comment>
<sequence>MPIMEQNGKPAEEKTAGTARRPRRKFPKKRLIILVVAFALAGGAAFGVKALFFRTEGAAALTERTTYGSLSTTLEGTGTTMPADSVTVTTASAAEITGVYVSAGDTVAAGDLLYTQDDSELDEQIEEYEQEITTLEEELDDCYEQLAQLSETMAALTVTAPFSGRITEVAADAGDSVMSGGKLAVLVDDSQMTLTQYFSYAYEDEIFVGMDAGVSIASLMLNLSGTVTEIQKVERLTAEGARTFAVTVTLDNPGALTEGVTGAGYLVSAAGEQIYPAVEGALKYAQRRTLTAQAGGELTDVNVVDYQKVTAGETLFVIDGTDYQTQTASVGKKITQTQERIASYEEKIAETEEKRADYAVTAEISGKVILVAVREGEKPRQAGQTAVSVYNLDSMTISANIDELDIDSVEMGMEVTITQSGAESDTTYTGTVSEISYEATNSNGVAYFPITITIPSEGNLSAGVNVSYTITVGDASEGVLAPISALKSTSEGTCLFVKADARPENAVDLEDAEIPDGFYAVPVEVGVMNSRYARILSGVEEGTEVFTRYQQAAPSGGDSTSQGGGSEESTMPGGMDFSGGGMPDFSGGGMPGGNMGGPMG</sequence>
<feature type="coiled-coil region" evidence="3">
    <location>
        <begin position="118"/>
        <end position="152"/>
    </location>
</feature>
<dbReference type="SUPFAM" id="SSF111369">
    <property type="entry name" value="HlyD-like secretion proteins"/>
    <property type="match status" value="2"/>
</dbReference>
<evidence type="ECO:0000256" key="5">
    <source>
        <dbReference type="SAM" id="Phobius"/>
    </source>
</evidence>
<feature type="region of interest" description="Disordered" evidence="4">
    <location>
        <begin position="1"/>
        <end position="23"/>
    </location>
</feature>
<evidence type="ECO:0000256" key="1">
    <source>
        <dbReference type="ARBA" id="ARBA00004196"/>
    </source>
</evidence>
<dbReference type="Proteomes" id="UP000661435">
    <property type="component" value="Unassembled WGS sequence"/>
</dbReference>
<dbReference type="Gene3D" id="2.40.30.170">
    <property type="match status" value="1"/>
</dbReference>
<dbReference type="InterPro" id="IPR058625">
    <property type="entry name" value="MdtA-like_BSH"/>
</dbReference>
<evidence type="ECO:0000313" key="8">
    <source>
        <dbReference type="EMBL" id="MBC5733292.1"/>
    </source>
</evidence>
<dbReference type="InterPro" id="IPR058636">
    <property type="entry name" value="Beta-barrel_YknX"/>
</dbReference>
<feature type="compositionally biased region" description="Gly residues" evidence="4">
    <location>
        <begin position="576"/>
        <end position="600"/>
    </location>
</feature>
<keyword evidence="2 3" id="KW-0175">Coiled coil</keyword>
<evidence type="ECO:0000313" key="9">
    <source>
        <dbReference type="Proteomes" id="UP000661435"/>
    </source>
</evidence>
<keyword evidence="9" id="KW-1185">Reference proteome</keyword>
<evidence type="ECO:0000256" key="2">
    <source>
        <dbReference type="ARBA" id="ARBA00023054"/>
    </source>
</evidence>
<reference evidence="8" key="1">
    <citation type="submission" date="2020-08" db="EMBL/GenBank/DDBJ databases">
        <title>Genome public.</title>
        <authorList>
            <person name="Liu C."/>
            <person name="Sun Q."/>
        </authorList>
    </citation>
    <scope>NUCLEOTIDE SEQUENCE</scope>
    <source>
        <strain evidence="8">NSJ-51</strain>
    </source>
</reference>
<dbReference type="Gene3D" id="2.40.50.100">
    <property type="match status" value="2"/>
</dbReference>
<dbReference type="AlphaFoldDB" id="A0A8J6M528"/>
<gene>
    <name evidence="8" type="ORF">H8S57_06080</name>
</gene>
<feature type="transmembrane region" description="Helical" evidence="5">
    <location>
        <begin position="31"/>
        <end position="52"/>
    </location>
</feature>
<keyword evidence="5" id="KW-0812">Transmembrane</keyword>
<proteinExistence type="predicted"/>
<dbReference type="RefSeq" id="WP_186907179.1">
    <property type="nucleotide sequence ID" value="NZ_JACOPP010000005.1"/>
</dbReference>
<keyword evidence="5" id="KW-0472">Membrane</keyword>
<evidence type="ECO:0000259" key="7">
    <source>
        <dbReference type="Pfam" id="PF25990"/>
    </source>
</evidence>
<dbReference type="Pfam" id="PF25917">
    <property type="entry name" value="BSH_RND"/>
    <property type="match status" value="2"/>
</dbReference>
<dbReference type="PANTHER" id="PTHR32347">
    <property type="entry name" value="EFFLUX SYSTEM COMPONENT YKNX-RELATED"/>
    <property type="match status" value="1"/>
</dbReference>
<keyword evidence="5" id="KW-1133">Transmembrane helix</keyword>
<organism evidence="8 9">
    <name type="scientific">Lawsonibacter hominis</name>
    <dbReference type="NCBI Taxonomy" id="2763053"/>
    <lineage>
        <taxon>Bacteria</taxon>
        <taxon>Bacillati</taxon>
        <taxon>Bacillota</taxon>
        <taxon>Clostridia</taxon>
        <taxon>Eubacteriales</taxon>
        <taxon>Oscillospiraceae</taxon>
        <taxon>Lawsonibacter</taxon>
    </lineage>
</organism>
<dbReference type="Pfam" id="PF25990">
    <property type="entry name" value="Beta-barrel_YknX"/>
    <property type="match status" value="1"/>
</dbReference>
<comment type="caution">
    <text evidence="8">The sequence shown here is derived from an EMBL/GenBank/DDBJ whole genome shotgun (WGS) entry which is preliminary data.</text>
</comment>
<feature type="domain" description="Multidrug resistance protein MdtA-like barrel-sandwich hybrid" evidence="6">
    <location>
        <begin position="86"/>
        <end position="187"/>
    </location>
</feature>
<name>A0A8J6M528_9FIRM</name>
<dbReference type="GO" id="GO:0030313">
    <property type="term" value="C:cell envelope"/>
    <property type="evidence" value="ECO:0007669"/>
    <property type="project" value="UniProtKB-SubCell"/>
</dbReference>
<feature type="domain" description="Multidrug resistance protein MdtA-like barrel-sandwich hybrid" evidence="6">
    <location>
        <begin position="289"/>
        <end position="385"/>
    </location>
</feature>
<dbReference type="PANTHER" id="PTHR32347:SF14">
    <property type="entry name" value="EFFLUX SYSTEM COMPONENT YKNX-RELATED"/>
    <property type="match status" value="1"/>
</dbReference>
<protein>
    <submittedName>
        <fullName evidence="8">HlyD family efflux transporter periplasmic adaptor subunit</fullName>
    </submittedName>
</protein>
<dbReference type="EMBL" id="JACOPP010000005">
    <property type="protein sequence ID" value="MBC5733292.1"/>
    <property type="molecule type" value="Genomic_DNA"/>
</dbReference>
<evidence type="ECO:0000256" key="3">
    <source>
        <dbReference type="SAM" id="Coils"/>
    </source>
</evidence>
<feature type="region of interest" description="Disordered" evidence="4">
    <location>
        <begin position="552"/>
        <end position="600"/>
    </location>
</feature>
<evidence type="ECO:0000256" key="4">
    <source>
        <dbReference type="SAM" id="MobiDB-lite"/>
    </source>
</evidence>